<reference evidence="1 2" key="1">
    <citation type="journal article" date="2019" name="Int. J. Syst. Evol. Microbiol.">
        <title>The Global Catalogue of Microorganisms (GCM) 10K type strain sequencing project: providing services to taxonomists for standard genome sequencing and annotation.</title>
        <authorList>
            <consortium name="The Broad Institute Genomics Platform"/>
            <consortium name="The Broad Institute Genome Sequencing Center for Infectious Disease"/>
            <person name="Wu L."/>
            <person name="Ma J."/>
        </authorList>
    </citation>
    <scope>NUCLEOTIDE SEQUENCE [LARGE SCALE GENOMIC DNA]</scope>
    <source>
        <strain evidence="1 2">JCM 6307</strain>
    </source>
</reference>
<protein>
    <submittedName>
        <fullName evidence="1">Uncharacterized protein</fullName>
    </submittedName>
</protein>
<dbReference type="EMBL" id="BAAATA010000039">
    <property type="protein sequence ID" value="GAA2506007.1"/>
    <property type="molecule type" value="Genomic_DNA"/>
</dbReference>
<dbReference type="Proteomes" id="UP001501358">
    <property type="component" value="Unassembled WGS sequence"/>
</dbReference>
<proteinExistence type="predicted"/>
<comment type="caution">
    <text evidence="1">The sequence shown here is derived from an EMBL/GenBank/DDBJ whole genome shotgun (WGS) entry which is preliminary data.</text>
</comment>
<gene>
    <name evidence="1" type="ORF">GCM10010406_48280</name>
</gene>
<sequence>MADEVPSPKGWTGRASSVGPVGATINLVRVEAHFTGTPCACASRFAVLRPVEQEHDGAK</sequence>
<organism evidence="1 2">
    <name type="scientific">Streptomyces thermolineatus</name>
    <dbReference type="NCBI Taxonomy" id="44033"/>
    <lineage>
        <taxon>Bacteria</taxon>
        <taxon>Bacillati</taxon>
        <taxon>Actinomycetota</taxon>
        <taxon>Actinomycetes</taxon>
        <taxon>Kitasatosporales</taxon>
        <taxon>Streptomycetaceae</taxon>
        <taxon>Streptomyces</taxon>
    </lineage>
</organism>
<keyword evidence="2" id="KW-1185">Reference proteome</keyword>
<accession>A0ABN3MPL1</accession>
<evidence type="ECO:0000313" key="1">
    <source>
        <dbReference type="EMBL" id="GAA2506007.1"/>
    </source>
</evidence>
<name>A0ABN3MPL1_9ACTN</name>
<evidence type="ECO:0000313" key="2">
    <source>
        <dbReference type="Proteomes" id="UP001501358"/>
    </source>
</evidence>